<keyword evidence="4" id="KW-0728">SH3 domain</keyword>
<keyword evidence="5" id="KW-0723">Serine/threonine-protein kinase</keyword>
<dbReference type="FunFam" id="1.10.510.10:FF:000076">
    <property type="entry name" value="Mitogen-activated protein kinase kinase kinase"/>
    <property type="match status" value="1"/>
</dbReference>
<sequence>MLYLHEEAVVPILHRDLKSSNILLLEKIEHDDICNKTLKITDFGLAREWHRTTRMSAAGTYAWMAPEVIRSSLFSKGSDIWSYGVLLWELLTGEVPYRGIDGLAVAYGVAVNKLTLPIPSTCPEPFAKLMKECWEQDPHIRPSFALILQQLTAIEGAVATEMPQESFHSMQEDWKLEIQQMFNELRTKEKELRSREEELSRAALQQKSQELLLRRREQQLAEREIDVLERELNVLIFQLSQEAPHVKKRKGRFRRGRLRLKDGHRISLPSDFQHKITVQASPTLDKRRSSDSRLCSPPSSPLMLPRLRAIQCAPGDSELPHSSSPGPHSELASQDSPEQPQSVLANRQACPVLPQSPHTASLRTTSPPTWACDMEHAVPALACLLSAQERSRFQAPSLLDANVEGQSKDCAVPLCRVKSVTCQPSIYALEKDFLT</sequence>
<reference evidence="17" key="1">
    <citation type="journal article" date="2011" name="Nat. Biotechnol.">
        <title>The genomic sequence of the Chinese hamster ovary (CHO)-K1 cell line.</title>
        <authorList>
            <person name="Xu X."/>
            <person name="Nagarajan H."/>
            <person name="Lewis N.E."/>
            <person name="Pan S."/>
            <person name="Cai Z."/>
            <person name="Liu X."/>
            <person name="Chen W."/>
            <person name="Xie M."/>
            <person name="Wang W."/>
            <person name="Hammond S."/>
            <person name="Andersen M.R."/>
            <person name="Neff N."/>
            <person name="Passarelli B."/>
            <person name="Koh W."/>
            <person name="Fan H.C."/>
            <person name="Wang J."/>
            <person name="Gui Y."/>
            <person name="Lee K.H."/>
            <person name="Betenbaugh M.J."/>
            <person name="Quake S.R."/>
            <person name="Famili I."/>
            <person name="Palsson B.O."/>
            <person name="Wang J."/>
        </authorList>
    </citation>
    <scope>NUCLEOTIDE SEQUENCE [LARGE SCALE GENOMIC DNA]</scope>
    <source>
        <strain evidence="17">CHO K1 cell line</strain>
    </source>
</reference>
<evidence type="ECO:0000256" key="14">
    <source>
        <dbReference type="SAM" id="MobiDB-lite"/>
    </source>
</evidence>
<dbReference type="PRINTS" id="PR00109">
    <property type="entry name" value="TYRKINASE"/>
</dbReference>
<evidence type="ECO:0000256" key="1">
    <source>
        <dbReference type="ARBA" id="ARBA00001946"/>
    </source>
</evidence>
<evidence type="ECO:0000256" key="7">
    <source>
        <dbReference type="ARBA" id="ARBA00022737"/>
    </source>
</evidence>
<accession>G3GWZ4</accession>
<dbReference type="Gene3D" id="1.10.510.10">
    <property type="entry name" value="Transferase(Phosphotransferase) domain 1"/>
    <property type="match status" value="1"/>
</dbReference>
<evidence type="ECO:0000256" key="5">
    <source>
        <dbReference type="ARBA" id="ARBA00022527"/>
    </source>
</evidence>
<organism evidence="16 17">
    <name type="scientific">Cricetulus griseus</name>
    <name type="common">Chinese hamster</name>
    <name type="synonym">Cricetulus barabensis griseus</name>
    <dbReference type="NCBI Taxonomy" id="10029"/>
    <lineage>
        <taxon>Eukaryota</taxon>
        <taxon>Metazoa</taxon>
        <taxon>Chordata</taxon>
        <taxon>Craniata</taxon>
        <taxon>Vertebrata</taxon>
        <taxon>Euteleostomi</taxon>
        <taxon>Mammalia</taxon>
        <taxon>Eutheria</taxon>
        <taxon>Euarchontoglires</taxon>
        <taxon>Glires</taxon>
        <taxon>Rodentia</taxon>
        <taxon>Myomorpha</taxon>
        <taxon>Muroidea</taxon>
        <taxon>Cricetidae</taxon>
        <taxon>Cricetinae</taxon>
        <taxon>Cricetulus</taxon>
    </lineage>
</organism>
<keyword evidence="6" id="KW-0808">Transferase</keyword>
<protein>
    <recommendedName>
        <fullName evidence="3">mitogen-activated protein kinase kinase kinase</fullName>
        <ecNumber evidence="3">2.7.11.25</ecNumber>
    </recommendedName>
</protein>
<dbReference type="InterPro" id="IPR000719">
    <property type="entry name" value="Prot_kinase_dom"/>
</dbReference>
<evidence type="ECO:0000256" key="11">
    <source>
        <dbReference type="ARBA" id="ARBA00047559"/>
    </source>
</evidence>
<evidence type="ECO:0000256" key="6">
    <source>
        <dbReference type="ARBA" id="ARBA00022679"/>
    </source>
</evidence>
<evidence type="ECO:0000256" key="4">
    <source>
        <dbReference type="ARBA" id="ARBA00022443"/>
    </source>
</evidence>
<keyword evidence="8" id="KW-0547">Nucleotide-binding</keyword>
<evidence type="ECO:0000256" key="3">
    <source>
        <dbReference type="ARBA" id="ARBA00012406"/>
    </source>
</evidence>
<dbReference type="InterPro" id="IPR001245">
    <property type="entry name" value="Ser-Thr/Tyr_kinase_cat_dom"/>
</dbReference>
<name>G3GWZ4_CRIGR</name>
<evidence type="ECO:0000313" key="16">
    <source>
        <dbReference type="EMBL" id="EGW03338.1"/>
    </source>
</evidence>
<evidence type="ECO:0000256" key="12">
    <source>
        <dbReference type="ARBA" id="ARBA00048329"/>
    </source>
</evidence>
<dbReference type="EMBL" id="JH000057">
    <property type="protein sequence ID" value="EGW03338.1"/>
    <property type="molecule type" value="Genomic_DNA"/>
</dbReference>
<dbReference type="PANTHER" id="PTHR44329:SF30">
    <property type="entry name" value="MITOGEN-ACTIVATED PROTEIN KINASE KINASE KINASE 21"/>
    <property type="match status" value="1"/>
</dbReference>
<evidence type="ECO:0000256" key="9">
    <source>
        <dbReference type="ARBA" id="ARBA00022777"/>
    </source>
</evidence>
<keyword evidence="7" id="KW-0677">Repeat</keyword>
<feature type="region of interest" description="Disordered" evidence="14">
    <location>
        <begin position="314"/>
        <end position="343"/>
    </location>
</feature>
<dbReference type="InterPro" id="IPR008271">
    <property type="entry name" value="Ser/Thr_kinase_AS"/>
</dbReference>
<dbReference type="EC" id="2.7.11.25" evidence="3"/>
<feature type="compositionally biased region" description="Low complexity" evidence="14">
    <location>
        <begin position="292"/>
        <end position="302"/>
    </location>
</feature>
<dbReference type="InterPro" id="IPR011009">
    <property type="entry name" value="Kinase-like_dom_sf"/>
</dbReference>
<dbReference type="SMART" id="SM00220">
    <property type="entry name" value="S_TKc"/>
    <property type="match status" value="1"/>
</dbReference>
<dbReference type="InterPro" id="IPR051681">
    <property type="entry name" value="Ser/Thr_Kinases-Pseudokinases"/>
</dbReference>
<dbReference type="PROSITE" id="PS00108">
    <property type="entry name" value="PROTEIN_KINASE_ST"/>
    <property type="match status" value="1"/>
</dbReference>
<evidence type="ECO:0000256" key="10">
    <source>
        <dbReference type="ARBA" id="ARBA00022840"/>
    </source>
</evidence>
<evidence type="ECO:0000256" key="8">
    <source>
        <dbReference type="ARBA" id="ARBA00022741"/>
    </source>
</evidence>
<dbReference type="eggNOG" id="KOG0192">
    <property type="taxonomic scope" value="Eukaryota"/>
</dbReference>
<keyword evidence="13" id="KW-0175">Coiled coil</keyword>
<dbReference type="GO" id="GO:0005524">
    <property type="term" value="F:ATP binding"/>
    <property type="evidence" value="ECO:0007669"/>
    <property type="project" value="UniProtKB-KW"/>
</dbReference>
<proteinExistence type="inferred from homology"/>
<dbReference type="InParanoid" id="G3GWZ4"/>
<dbReference type="Pfam" id="PF07714">
    <property type="entry name" value="PK_Tyr_Ser-Thr"/>
    <property type="match status" value="1"/>
</dbReference>
<dbReference type="SUPFAM" id="SSF56112">
    <property type="entry name" value="Protein kinase-like (PK-like)"/>
    <property type="match status" value="1"/>
</dbReference>
<dbReference type="PROSITE" id="PS50011">
    <property type="entry name" value="PROTEIN_KINASE_DOM"/>
    <property type="match status" value="1"/>
</dbReference>
<evidence type="ECO:0000256" key="13">
    <source>
        <dbReference type="SAM" id="Coils"/>
    </source>
</evidence>
<feature type="domain" description="Protein kinase" evidence="15">
    <location>
        <begin position="1"/>
        <end position="154"/>
    </location>
</feature>
<dbReference type="GO" id="GO:0004706">
    <property type="term" value="F:JUN kinase kinase kinase activity"/>
    <property type="evidence" value="ECO:0007669"/>
    <property type="project" value="TreeGrafter"/>
</dbReference>
<feature type="coiled-coil region" evidence="13">
    <location>
        <begin position="171"/>
        <end position="238"/>
    </location>
</feature>
<feature type="compositionally biased region" description="Polar residues" evidence="14">
    <location>
        <begin position="320"/>
        <end position="343"/>
    </location>
</feature>
<gene>
    <name evidence="16" type="ORF">I79_002281</name>
</gene>
<dbReference type="Proteomes" id="UP000001075">
    <property type="component" value="Unassembled WGS sequence"/>
</dbReference>
<keyword evidence="10" id="KW-0067">ATP-binding</keyword>
<feature type="region of interest" description="Disordered" evidence="14">
    <location>
        <begin position="279"/>
        <end position="302"/>
    </location>
</feature>
<keyword evidence="9 16" id="KW-0418">Kinase</keyword>
<comment type="catalytic activity">
    <reaction evidence="12">
        <text>L-seryl-[protein] + ATP = O-phospho-L-seryl-[protein] + ADP + H(+)</text>
        <dbReference type="Rhea" id="RHEA:17989"/>
        <dbReference type="Rhea" id="RHEA-COMP:9863"/>
        <dbReference type="Rhea" id="RHEA-COMP:11604"/>
        <dbReference type="ChEBI" id="CHEBI:15378"/>
        <dbReference type="ChEBI" id="CHEBI:29999"/>
        <dbReference type="ChEBI" id="CHEBI:30616"/>
        <dbReference type="ChEBI" id="CHEBI:83421"/>
        <dbReference type="ChEBI" id="CHEBI:456216"/>
        <dbReference type="EC" id="2.7.11.25"/>
    </reaction>
</comment>
<dbReference type="PANTHER" id="PTHR44329">
    <property type="entry name" value="SERINE/THREONINE-PROTEIN KINASE TNNI3K-RELATED"/>
    <property type="match status" value="1"/>
</dbReference>
<evidence type="ECO:0000313" key="17">
    <source>
        <dbReference type="Proteomes" id="UP000001075"/>
    </source>
</evidence>
<comment type="similarity">
    <text evidence="2">Belongs to the protein kinase superfamily. STE Ser/Thr protein kinase family. MAP kinase kinase kinase subfamily.</text>
</comment>
<comment type="catalytic activity">
    <reaction evidence="11">
        <text>L-threonyl-[protein] + ATP = O-phospho-L-threonyl-[protein] + ADP + H(+)</text>
        <dbReference type="Rhea" id="RHEA:46608"/>
        <dbReference type="Rhea" id="RHEA-COMP:11060"/>
        <dbReference type="Rhea" id="RHEA-COMP:11605"/>
        <dbReference type="ChEBI" id="CHEBI:15378"/>
        <dbReference type="ChEBI" id="CHEBI:30013"/>
        <dbReference type="ChEBI" id="CHEBI:30616"/>
        <dbReference type="ChEBI" id="CHEBI:61977"/>
        <dbReference type="ChEBI" id="CHEBI:456216"/>
        <dbReference type="EC" id="2.7.11.25"/>
    </reaction>
</comment>
<dbReference type="AlphaFoldDB" id="G3GWZ4"/>
<dbReference type="STRING" id="10029.G3GWZ4"/>
<evidence type="ECO:0000259" key="15">
    <source>
        <dbReference type="PROSITE" id="PS50011"/>
    </source>
</evidence>
<evidence type="ECO:0000256" key="2">
    <source>
        <dbReference type="ARBA" id="ARBA00006529"/>
    </source>
</evidence>
<comment type="cofactor">
    <cofactor evidence="1">
        <name>Mg(2+)</name>
        <dbReference type="ChEBI" id="CHEBI:18420"/>
    </cofactor>
</comment>